<keyword evidence="2 4" id="KW-1133">Transmembrane helix</keyword>
<feature type="transmembrane region" description="Helical" evidence="4">
    <location>
        <begin position="295"/>
        <end position="314"/>
    </location>
</feature>
<comment type="caution">
    <text evidence="6">The sequence shown here is derived from an EMBL/GenBank/DDBJ whole genome shotgun (WGS) entry which is preliminary data.</text>
</comment>
<keyword evidence="3 4" id="KW-0472">Membrane</keyword>
<dbReference type="CDD" id="cd17478">
    <property type="entry name" value="MFS_FsR"/>
    <property type="match status" value="1"/>
</dbReference>
<feature type="transmembrane region" description="Helical" evidence="4">
    <location>
        <begin position="320"/>
        <end position="340"/>
    </location>
</feature>
<feature type="transmembrane region" description="Helical" evidence="4">
    <location>
        <begin position="183"/>
        <end position="205"/>
    </location>
</feature>
<keyword evidence="7" id="KW-1185">Reference proteome</keyword>
<evidence type="ECO:0000313" key="6">
    <source>
        <dbReference type="EMBL" id="RAZ78552.1"/>
    </source>
</evidence>
<evidence type="ECO:0000256" key="1">
    <source>
        <dbReference type="ARBA" id="ARBA00022692"/>
    </source>
</evidence>
<sequence length="409" mass="43684">MTDTTANSVAAPATASSTSAQATVFAVILSVSFCHGINDIMQSLLPAIYPLLKENYGLDFWQIGLLTFTFQVTASLLQPVIGMITDKRPMPYSLPWGMASSLVGLIVLAYAGHYVLLLVGASLIGIGSAIFHPESSRIARFASGGRFGLAQSLFQVGGNFGQAMGPLLAAFIVVPFGQASISWFAVGSLIGIFVLWQVGGWYNRMRASQATRKQAAHVSPFPRKKVMGALAVLTLLVLTKNAYIASLSSYYTFYSIHKFGVSVQTSQVMLFLFLGASALGILLGGPFGDRYGQKAMIWFSIVGVLPFTLALPYANLEWTMVLTVMIGLILSSAFSNIVVFAQELVPGRVGTIAGIFFGFAFGIGGIAAAVLGVIADMKGIDFVFQVCSYLPFLGLLTVFLPNMKEARKA</sequence>
<dbReference type="Gene3D" id="1.20.1250.20">
    <property type="entry name" value="MFS general substrate transporter like domains"/>
    <property type="match status" value="2"/>
</dbReference>
<accession>A0A330GXZ6</accession>
<reference evidence="7" key="1">
    <citation type="submission" date="2018-06" db="EMBL/GenBank/DDBJ databases">
        <authorList>
            <person name="Helene L.C."/>
            <person name="Dall'Agnol R."/>
            <person name="Delamuta J.R."/>
            <person name="Hungria M."/>
        </authorList>
    </citation>
    <scope>NUCLEOTIDE SEQUENCE [LARGE SCALE GENOMIC DNA]</scope>
    <source>
        <strain evidence="7">CNPSo 3140</strain>
    </source>
</reference>
<dbReference type="InterPro" id="IPR036259">
    <property type="entry name" value="MFS_trans_sf"/>
</dbReference>
<feature type="transmembrane region" description="Helical" evidence="4">
    <location>
        <begin position="352"/>
        <end position="374"/>
    </location>
</feature>
<reference evidence="6 7" key="2">
    <citation type="submission" date="2018-07" db="EMBL/GenBank/DDBJ databases">
        <title>Diversity of Mesorhizobium strains in Brazil.</title>
        <authorList>
            <person name="Helene L.C.F."/>
            <person name="Dall'Agnol R."/>
            <person name="Delamuta J.R.M."/>
            <person name="Hungria M."/>
        </authorList>
    </citation>
    <scope>NUCLEOTIDE SEQUENCE [LARGE SCALE GENOMIC DNA]</scope>
    <source>
        <strain evidence="6 7">CNPSo 3140</strain>
    </source>
</reference>
<evidence type="ECO:0000313" key="7">
    <source>
        <dbReference type="Proteomes" id="UP000251956"/>
    </source>
</evidence>
<organism evidence="6 7">
    <name type="scientific">Mesorhizobium atlanticum</name>
    <dbReference type="NCBI Taxonomy" id="2233532"/>
    <lineage>
        <taxon>Bacteria</taxon>
        <taxon>Pseudomonadati</taxon>
        <taxon>Pseudomonadota</taxon>
        <taxon>Alphaproteobacteria</taxon>
        <taxon>Hyphomicrobiales</taxon>
        <taxon>Phyllobacteriaceae</taxon>
        <taxon>Mesorhizobium</taxon>
    </lineage>
</organism>
<dbReference type="Pfam" id="PF07690">
    <property type="entry name" value="MFS_1"/>
    <property type="match status" value="1"/>
</dbReference>
<dbReference type="PANTHER" id="PTHR43129">
    <property type="entry name" value="FOSMIDOMYCIN RESISTANCE PROTEIN"/>
    <property type="match status" value="1"/>
</dbReference>
<dbReference type="EMBL" id="QMBQ01000002">
    <property type="protein sequence ID" value="RAZ78552.1"/>
    <property type="molecule type" value="Genomic_DNA"/>
</dbReference>
<name>A0A330GXZ6_9HYPH</name>
<feature type="domain" description="Major facilitator superfamily (MFS) profile" evidence="5">
    <location>
        <begin position="24"/>
        <end position="406"/>
    </location>
</feature>
<dbReference type="SUPFAM" id="SSF103473">
    <property type="entry name" value="MFS general substrate transporter"/>
    <property type="match status" value="1"/>
</dbReference>
<feature type="transmembrane region" description="Helical" evidence="4">
    <location>
        <begin position="60"/>
        <end position="77"/>
    </location>
</feature>
<feature type="transmembrane region" description="Helical" evidence="4">
    <location>
        <begin position="226"/>
        <end position="245"/>
    </location>
</feature>
<keyword evidence="1 4" id="KW-0812">Transmembrane</keyword>
<dbReference type="RefSeq" id="WP_112126787.1">
    <property type="nucleotide sequence ID" value="NZ_QMBQ01000002.1"/>
</dbReference>
<evidence type="ECO:0000256" key="4">
    <source>
        <dbReference type="SAM" id="Phobius"/>
    </source>
</evidence>
<evidence type="ECO:0000256" key="3">
    <source>
        <dbReference type="ARBA" id="ARBA00023136"/>
    </source>
</evidence>
<dbReference type="InterPro" id="IPR020846">
    <property type="entry name" value="MFS_dom"/>
</dbReference>
<dbReference type="GO" id="GO:0005886">
    <property type="term" value="C:plasma membrane"/>
    <property type="evidence" value="ECO:0007669"/>
    <property type="project" value="TreeGrafter"/>
</dbReference>
<dbReference type="InterPro" id="IPR011701">
    <property type="entry name" value="MFS"/>
</dbReference>
<dbReference type="PANTHER" id="PTHR43129:SF1">
    <property type="entry name" value="FOSMIDOMYCIN RESISTANCE PROTEIN"/>
    <property type="match status" value="1"/>
</dbReference>
<dbReference type="Proteomes" id="UP000251956">
    <property type="component" value="Unassembled WGS sequence"/>
</dbReference>
<evidence type="ECO:0000256" key="2">
    <source>
        <dbReference type="ARBA" id="ARBA00022989"/>
    </source>
</evidence>
<evidence type="ECO:0000259" key="5">
    <source>
        <dbReference type="PROSITE" id="PS50850"/>
    </source>
</evidence>
<feature type="transmembrane region" description="Helical" evidence="4">
    <location>
        <begin position="265"/>
        <end position="283"/>
    </location>
</feature>
<dbReference type="OrthoDB" id="9770492at2"/>
<proteinExistence type="predicted"/>
<dbReference type="AlphaFoldDB" id="A0A330GXZ6"/>
<gene>
    <name evidence="6" type="ORF">DPM35_08325</name>
</gene>
<dbReference type="PROSITE" id="PS50850">
    <property type="entry name" value="MFS"/>
    <property type="match status" value="1"/>
</dbReference>
<dbReference type="GO" id="GO:0022857">
    <property type="term" value="F:transmembrane transporter activity"/>
    <property type="evidence" value="ECO:0007669"/>
    <property type="project" value="InterPro"/>
</dbReference>
<feature type="transmembrane region" description="Helical" evidence="4">
    <location>
        <begin position="380"/>
        <end position="400"/>
    </location>
</feature>
<protein>
    <submittedName>
        <fullName evidence="6">MFS transporter</fullName>
    </submittedName>
</protein>